<keyword evidence="2" id="KW-0482">Metalloprotease</keyword>
<gene>
    <name evidence="2" type="ORF">GCM10022377_02980</name>
</gene>
<comment type="caution">
    <text evidence="2">The sequence shown here is derived from an EMBL/GenBank/DDBJ whole genome shotgun (WGS) entry which is preliminary data.</text>
</comment>
<feature type="transmembrane region" description="Helical" evidence="1">
    <location>
        <begin position="75"/>
        <end position="95"/>
    </location>
</feature>
<keyword evidence="1" id="KW-0812">Transmembrane</keyword>
<dbReference type="PANTHER" id="PTHR36844:SF1">
    <property type="entry name" value="PROTEASE PRSW"/>
    <property type="match status" value="1"/>
</dbReference>
<sequence>MVGAGASPSADRRHEARLAVFLSAALVVLFLTVRWVADVVTPGSLFVVSLLALVPLAICWFGLRWVDRWDPEPWPPLVAALAWGAGASIAGTLLIGDPFARIVMPLTSMSDPDLFGAVVQAPVVEELCKGLGILLIFLLARWQFDGPVDGVVYGGLVGAGFAFTENLLYLSSALAETPTVFLETFLLRGVFSPFAHVSFSIFMGAALGLANLHGRRRWPLYLAGGYALAVGGHMLWNGGLAIGFDSFFAFYLTLQVPLFLILLGLVVWLRLLERRRIGASLGQFAASGWLEPAEVAAFASAEGRRQARRWARQTGRADEVERLTRTAVRLAEVRQRIESGNHEARLVQRQEHLLRRLVRDREAVLAPPRR</sequence>
<feature type="transmembrane region" description="Helical" evidence="1">
    <location>
        <begin position="18"/>
        <end position="37"/>
    </location>
</feature>
<keyword evidence="3" id="KW-1185">Reference proteome</keyword>
<evidence type="ECO:0000313" key="2">
    <source>
        <dbReference type="EMBL" id="GAA3693738.1"/>
    </source>
</evidence>
<feature type="transmembrane region" description="Helical" evidence="1">
    <location>
        <begin position="218"/>
        <end position="236"/>
    </location>
</feature>
<dbReference type="Pfam" id="PF13367">
    <property type="entry name" value="PrsW-protease"/>
    <property type="match status" value="1"/>
</dbReference>
<organism evidence="2 3">
    <name type="scientific">Zhihengliuella alba</name>
    <dbReference type="NCBI Taxonomy" id="547018"/>
    <lineage>
        <taxon>Bacteria</taxon>
        <taxon>Bacillati</taxon>
        <taxon>Actinomycetota</taxon>
        <taxon>Actinomycetes</taxon>
        <taxon>Micrococcales</taxon>
        <taxon>Micrococcaceae</taxon>
        <taxon>Zhihengliuella</taxon>
    </lineage>
</organism>
<dbReference type="PANTHER" id="PTHR36844">
    <property type="entry name" value="PROTEASE PRSW"/>
    <property type="match status" value="1"/>
</dbReference>
<evidence type="ECO:0000313" key="3">
    <source>
        <dbReference type="Proteomes" id="UP001501536"/>
    </source>
</evidence>
<protein>
    <submittedName>
        <fullName evidence="2">PrsW family intramembrane metalloprotease</fullName>
    </submittedName>
</protein>
<keyword evidence="2" id="KW-0378">Hydrolase</keyword>
<keyword evidence="2" id="KW-0645">Protease</keyword>
<name>A0ABP7CRY9_9MICC</name>
<keyword evidence="1" id="KW-0472">Membrane</keyword>
<feature type="transmembrane region" description="Helical" evidence="1">
    <location>
        <begin position="115"/>
        <end position="139"/>
    </location>
</feature>
<dbReference type="GO" id="GO:0008237">
    <property type="term" value="F:metallopeptidase activity"/>
    <property type="evidence" value="ECO:0007669"/>
    <property type="project" value="UniProtKB-KW"/>
</dbReference>
<feature type="transmembrane region" description="Helical" evidence="1">
    <location>
        <begin position="43"/>
        <end position="63"/>
    </location>
</feature>
<evidence type="ECO:0000256" key="1">
    <source>
        <dbReference type="SAM" id="Phobius"/>
    </source>
</evidence>
<feature type="transmembrane region" description="Helical" evidence="1">
    <location>
        <begin position="190"/>
        <end position="211"/>
    </location>
</feature>
<reference evidence="3" key="1">
    <citation type="journal article" date="2019" name="Int. J. Syst. Evol. Microbiol.">
        <title>The Global Catalogue of Microorganisms (GCM) 10K type strain sequencing project: providing services to taxonomists for standard genome sequencing and annotation.</title>
        <authorList>
            <consortium name="The Broad Institute Genomics Platform"/>
            <consortium name="The Broad Institute Genome Sequencing Center for Infectious Disease"/>
            <person name="Wu L."/>
            <person name="Ma J."/>
        </authorList>
    </citation>
    <scope>NUCLEOTIDE SEQUENCE [LARGE SCALE GENOMIC DNA]</scope>
    <source>
        <strain evidence="3">JCM 16961</strain>
    </source>
</reference>
<feature type="transmembrane region" description="Helical" evidence="1">
    <location>
        <begin position="151"/>
        <end position="170"/>
    </location>
</feature>
<dbReference type="InterPro" id="IPR026898">
    <property type="entry name" value="PrsW"/>
</dbReference>
<dbReference type="Proteomes" id="UP001501536">
    <property type="component" value="Unassembled WGS sequence"/>
</dbReference>
<dbReference type="EMBL" id="BAABCJ010000001">
    <property type="protein sequence ID" value="GAA3693738.1"/>
    <property type="molecule type" value="Genomic_DNA"/>
</dbReference>
<proteinExistence type="predicted"/>
<keyword evidence="1" id="KW-1133">Transmembrane helix</keyword>
<accession>A0ABP7CRY9</accession>
<feature type="transmembrane region" description="Helical" evidence="1">
    <location>
        <begin position="248"/>
        <end position="269"/>
    </location>
</feature>